<dbReference type="InterPro" id="IPR024572">
    <property type="entry name" value="RcnB"/>
</dbReference>
<dbReference type="Gene3D" id="3.10.450.160">
    <property type="entry name" value="inner membrane protein cigr"/>
    <property type="match status" value="1"/>
</dbReference>
<organism evidence="2 3">
    <name type="scientific">Acinetobacter junii</name>
    <dbReference type="NCBI Taxonomy" id="40215"/>
    <lineage>
        <taxon>Bacteria</taxon>
        <taxon>Pseudomonadati</taxon>
        <taxon>Pseudomonadota</taxon>
        <taxon>Gammaproteobacteria</taxon>
        <taxon>Moraxellales</taxon>
        <taxon>Moraxellaceae</taxon>
        <taxon>Acinetobacter</taxon>
    </lineage>
</organism>
<comment type="caution">
    <text evidence="2">The sequence shown here is derived from an EMBL/GenBank/DDBJ whole genome shotgun (WGS) entry which is preliminary data.</text>
</comment>
<feature type="signal peptide" evidence="1">
    <location>
        <begin position="1"/>
        <end position="24"/>
    </location>
</feature>
<keyword evidence="1" id="KW-0732">Signal</keyword>
<reference evidence="2 3" key="1">
    <citation type="submission" date="2018-04" db="EMBL/GenBank/DDBJ databases">
        <title>Acinetobacter junii Genome sequencing and assembly.</title>
        <authorList>
            <person name="Su J."/>
            <person name="Rensing C."/>
            <person name="Mazhar H.S."/>
        </authorList>
    </citation>
    <scope>NUCLEOTIDE SEQUENCE [LARGE SCALE GENOMIC DNA]</scope>
    <source>
        <strain evidence="2 3">SC22</strain>
    </source>
</reference>
<evidence type="ECO:0000313" key="3">
    <source>
        <dbReference type="Proteomes" id="UP000253688"/>
    </source>
</evidence>
<dbReference type="Pfam" id="PF11776">
    <property type="entry name" value="RcnB"/>
    <property type="match status" value="1"/>
</dbReference>
<evidence type="ECO:0008006" key="4">
    <source>
        <dbReference type="Google" id="ProtNLM"/>
    </source>
</evidence>
<dbReference type="Proteomes" id="UP000253688">
    <property type="component" value="Unassembled WGS sequence"/>
</dbReference>
<dbReference type="AlphaFoldDB" id="A0A365PKD0"/>
<dbReference type="RefSeq" id="WP_112987477.1">
    <property type="nucleotide sequence ID" value="NZ_CP131470.1"/>
</dbReference>
<proteinExistence type="predicted"/>
<evidence type="ECO:0000256" key="1">
    <source>
        <dbReference type="SAM" id="SignalP"/>
    </source>
</evidence>
<gene>
    <name evidence="2" type="ORF">DC346_05890</name>
</gene>
<protein>
    <recommendedName>
        <fullName evidence="4">RcnB family protein</fullName>
    </recommendedName>
</protein>
<dbReference type="EMBL" id="QEWH01000029">
    <property type="protein sequence ID" value="RBA48659.1"/>
    <property type="molecule type" value="Genomic_DNA"/>
</dbReference>
<evidence type="ECO:0000313" key="2">
    <source>
        <dbReference type="EMBL" id="RBA48659.1"/>
    </source>
</evidence>
<name>A0A365PKD0_ACIJU</name>
<dbReference type="STRING" id="40215.BVL33_14625"/>
<accession>A0A365PKD0</accession>
<sequence>MRKNKLQILSLTLAVSALPALSYANDWSGYRGVERRPYHESQQTYQPPAQDPFAFSNQRYTPTAPPKGYYYQPYQNNHYSYQYRPSVSIEYYPETHSEHTYRRETFVVGNELPSEFRSERYVIRDWDYYSLREPPRGRHWVMIDGRYFLVTDDNFRIEIIR</sequence>
<feature type="chain" id="PRO_5016669570" description="RcnB family protein" evidence="1">
    <location>
        <begin position="25"/>
        <end position="161"/>
    </location>
</feature>